<organism evidence="1 2">
    <name type="scientific">Tenacibaculum jejuense</name>
    <dbReference type="NCBI Taxonomy" id="584609"/>
    <lineage>
        <taxon>Bacteria</taxon>
        <taxon>Pseudomonadati</taxon>
        <taxon>Bacteroidota</taxon>
        <taxon>Flavobacteriia</taxon>
        <taxon>Flavobacteriales</taxon>
        <taxon>Flavobacteriaceae</taxon>
        <taxon>Tenacibaculum</taxon>
    </lineage>
</organism>
<evidence type="ECO:0000313" key="1">
    <source>
        <dbReference type="EMBL" id="SNR16417.1"/>
    </source>
</evidence>
<dbReference type="InterPro" id="IPR029000">
    <property type="entry name" value="Cyclophilin-like_dom_sf"/>
</dbReference>
<dbReference type="KEGG" id="tje:TJEJU_2738"/>
<name>A0A238UB38_9FLAO</name>
<dbReference type="OrthoDB" id="1444759at2"/>
<dbReference type="EMBL" id="LT899436">
    <property type="protein sequence ID" value="SNR16417.1"/>
    <property type="molecule type" value="Genomic_DNA"/>
</dbReference>
<gene>
    <name evidence="1" type="ORF">TJEJU_2738</name>
</gene>
<accession>A0A238UB38</accession>
<dbReference type="AlphaFoldDB" id="A0A238UB38"/>
<proteinExistence type="predicted"/>
<dbReference type="RefSeq" id="WP_095072941.1">
    <property type="nucleotide sequence ID" value="NZ_LT899436.1"/>
</dbReference>
<evidence type="ECO:0000313" key="2">
    <source>
        <dbReference type="Proteomes" id="UP000215214"/>
    </source>
</evidence>
<dbReference type="Proteomes" id="UP000215214">
    <property type="component" value="Chromosome TJEJU"/>
</dbReference>
<dbReference type="SUPFAM" id="SSF50891">
    <property type="entry name" value="Cyclophilin-like"/>
    <property type="match status" value="1"/>
</dbReference>
<keyword evidence="2" id="KW-1185">Reference proteome</keyword>
<dbReference type="Gene3D" id="2.40.100.20">
    <property type="match status" value="1"/>
</dbReference>
<reference evidence="1 2" key="1">
    <citation type="submission" date="2017-07" db="EMBL/GenBank/DDBJ databases">
        <authorList>
            <person name="Sun Z.S."/>
            <person name="Albrecht U."/>
            <person name="Echele G."/>
            <person name="Lee C.C."/>
        </authorList>
    </citation>
    <scope>NUCLEOTIDE SEQUENCE [LARGE SCALE GENOMIC DNA]</scope>
    <source>
        <strain evidence="2">type strain: KCTC 22618</strain>
    </source>
</reference>
<sequence length="126" mass="14179">MKGLLQYNDNQIKIEWDTSSYMYNQLIKHDSLTGVANNIGGEVFFYQYDLDIEFDGSQKEIFEAGDVVYWRSPIESGKFGILFMYGNTSYGDGTKPRTSSPGIKIGTFKSIEDMSTIASNSSLQLI</sequence>
<protein>
    <submittedName>
        <fullName evidence="1">Uncharacterized protein</fullName>
    </submittedName>
</protein>